<accession>A0A4S4NCQ3</accession>
<evidence type="ECO:0000256" key="1">
    <source>
        <dbReference type="ARBA" id="ARBA00022801"/>
    </source>
</evidence>
<proteinExistence type="inferred from homology"/>
<comment type="catalytic activity">
    <reaction evidence="3">
        <text>a long-chain fatty acyl-CoA + H2O = a long-chain fatty acid + CoA + H(+)</text>
        <dbReference type="Rhea" id="RHEA:67680"/>
        <dbReference type="ChEBI" id="CHEBI:15377"/>
        <dbReference type="ChEBI" id="CHEBI:15378"/>
        <dbReference type="ChEBI" id="CHEBI:57287"/>
        <dbReference type="ChEBI" id="CHEBI:57560"/>
        <dbReference type="ChEBI" id="CHEBI:83139"/>
    </reaction>
</comment>
<reference evidence="9 10" key="1">
    <citation type="submission" date="2019-04" db="EMBL/GenBank/DDBJ databases">
        <title>Shimia ponticola sp. nov., isolated from seawater.</title>
        <authorList>
            <person name="Kim Y.-O."/>
            <person name="Yoon J.-H."/>
        </authorList>
    </citation>
    <scope>NUCLEOTIDE SEQUENCE [LARGE SCALE GENOMIC DNA]</scope>
    <source>
        <strain evidence="9 10">MYP11</strain>
    </source>
</reference>
<keyword evidence="1" id="KW-0378">Hydrolase</keyword>
<organism evidence="9 10">
    <name type="scientific">Aliishimia ponticola</name>
    <dbReference type="NCBI Taxonomy" id="2499833"/>
    <lineage>
        <taxon>Bacteria</taxon>
        <taxon>Pseudomonadati</taxon>
        <taxon>Pseudomonadota</taxon>
        <taxon>Alphaproteobacteria</taxon>
        <taxon>Rhodobacterales</taxon>
        <taxon>Paracoccaceae</taxon>
        <taxon>Aliishimia</taxon>
    </lineage>
</organism>
<dbReference type="Gene3D" id="3.10.129.10">
    <property type="entry name" value="Hotdog Thioesterase"/>
    <property type="match status" value="1"/>
</dbReference>
<dbReference type="NCBIfam" id="TIGR00369">
    <property type="entry name" value="unchar_dom_1"/>
    <property type="match status" value="1"/>
</dbReference>
<evidence type="ECO:0000256" key="3">
    <source>
        <dbReference type="ARBA" id="ARBA00036002"/>
    </source>
</evidence>
<dbReference type="InterPro" id="IPR029069">
    <property type="entry name" value="HotDog_dom_sf"/>
</dbReference>
<protein>
    <recommendedName>
        <fullName evidence="6">Medium/long-chain acyl-CoA thioesterase YigI</fullName>
        <ecNumber evidence="5">3.1.2.20</ecNumber>
    </recommendedName>
</protein>
<dbReference type="InterPro" id="IPR003736">
    <property type="entry name" value="PAAI_dom"/>
</dbReference>
<dbReference type="EC" id="3.1.2.20" evidence="5"/>
<comment type="catalytic activity">
    <reaction evidence="2">
        <text>a fatty acyl-CoA + H2O = a fatty acid + CoA + H(+)</text>
        <dbReference type="Rhea" id="RHEA:16781"/>
        <dbReference type="ChEBI" id="CHEBI:15377"/>
        <dbReference type="ChEBI" id="CHEBI:15378"/>
        <dbReference type="ChEBI" id="CHEBI:28868"/>
        <dbReference type="ChEBI" id="CHEBI:57287"/>
        <dbReference type="ChEBI" id="CHEBI:77636"/>
        <dbReference type="EC" id="3.1.2.20"/>
    </reaction>
</comment>
<evidence type="ECO:0000256" key="5">
    <source>
        <dbReference type="ARBA" id="ARBA00038894"/>
    </source>
</evidence>
<sequence>MSDPNAARIRESFGKQSLMTTFGAQIDHVERGSVTISSPIGENALQQQGFAHAGLTFALGDSAAGYAALTMLPADQEVVTAEIKINLLSPGRGARLRATGRVVKAGRRMVVVTSEVFAQGEDGAETCIAVLQGTMVPVPASAPV</sequence>
<gene>
    <name evidence="9" type="ORF">E4Z66_09910</name>
</gene>
<dbReference type="OrthoDB" id="9806185at2"/>
<comment type="caution">
    <text evidence="9">The sequence shown here is derived from an EMBL/GenBank/DDBJ whole genome shotgun (WGS) entry which is preliminary data.</text>
</comment>
<evidence type="ECO:0000259" key="8">
    <source>
        <dbReference type="Pfam" id="PF03061"/>
    </source>
</evidence>
<dbReference type="RefSeq" id="WP_136462824.1">
    <property type="nucleotide sequence ID" value="NZ_SRKY01000002.1"/>
</dbReference>
<comment type="catalytic activity">
    <reaction evidence="7">
        <text>a medium-chain fatty acyl-CoA + H2O = a medium-chain fatty acid + CoA + H(+)</text>
        <dbReference type="Rhea" id="RHEA:68184"/>
        <dbReference type="ChEBI" id="CHEBI:15377"/>
        <dbReference type="ChEBI" id="CHEBI:15378"/>
        <dbReference type="ChEBI" id="CHEBI:57287"/>
        <dbReference type="ChEBI" id="CHEBI:59558"/>
        <dbReference type="ChEBI" id="CHEBI:90546"/>
    </reaction>
</comment>
<keyword evidence="10" id="KW-1185">Reference proteome</keyword>
<evidence type="ECO:0000256" key="7">
    <source>
        <dbReference type="ARBA" id="ARBA00048062"/>
    </source>
</evidence>
<evidence type="ECO:0000313" key="9">
    <source>
        <dbReference type="EMBL" id="THH37226.1"/>
    </source>
</evidence>
<evidence type="ECO:0000256" key="4">
    <source>
        <dbReference type="ARBA" id="ARBA00038381"/>
    </source>
</evidence>
<comment type="similarity">
    <text evidence="4">Belongs to the YigI thioesterase family.</text>
</comment>
<dbReference type="InterPro" id="IPR006683">
    <property type="entry name" value="Thioestr_dom"/>
</dbReference>
<dbReference type="Pfam" id="PF03061">
    <property type="entry name" value="4HBT"/>
    <property type="match status" value="1"/>
</dbReference>
<dbReference type="PANTHER" id="PTHR43240">
    <property type="entry name" value="1,4-DIHYDROXY-2-NAPHTHOYL-COA THIOESTERASE 1"/>
    <property type="match status" value="1"/>
</dbReference>
<evidence type="ECO:0000313" key="10">
    <source>
        <dbReference type="Proteomes" id="UP000306602"/>
    </source>
</evidence>
<dbReference type="GO" id="GO:0047617">
    <property type="term" value="F:fatty acyl-CoA hydrolase activity"/>
    <property type="evidence" value="ECO:0007669"/>
    <property type="project" value="UniProtKB-EC"/>
</dbReference>
<evidence type="ECO:0000256" key="6">
    <source>
        <dbReference type="ARBA" id="ARBA00040062"/>
    </source>
</evidence>
<dbReference type="Proteomes" id="UP000306602">
    <property type="component" value="Unassembled WGS sequence"/>
</dbReference>
<dbReference type="SUPFAM" id="SSF54637">
    <property type="entry name" value="Thioesterase/thiol ester dehydrase-isomerase"/>
    <property type="match status" value="1"/>
</dbReference>
<feature type="domain" description="Thioesterase" evidence="8">
    <location>
        <begin position="48"/>
        <end position="121"/>
    </location>
</feature>
<dbReference type="EMBL" id="SRKY01000002">
    <property type="protein sequence ID" value="THH37226.1"/>
    <property type="molecule type" value="Genomic_DNA"/>
</dbReference>
<evidence type="ECO:0000256" key="2">
    <source>
        <dbReference type="ARBA" id="ARBA00035880"/>
    </source>
</evidence>
<name>A0A4S4NCQ3_9RHOB</name>
<dbReference type="PANTHER" id="PTHR43240:SF20">
    <property type="entry name" value="MEDIUM_LONG-CHAIN ACYL-COA THIOESTERASE YIGI"/>
    <property type="match status" value="1"/>
</dbReference>
<dbReference type="CDD" id="cd03443">
    <property type="entry name" value="PaaI_thioesterase"/>
    <property type="match status" value="1"/>
</dbReference>
<dbReference type="AlphaFoldDB" id="A0A4S4NCQ3"/>